<organism evidence="2 3">
    <name type="scientific">Anditalea andensis</name>
    <dbReference type="NCBI Taxonomy" id="1048983"/>
    <lineage>
        <taxon>Bacteria</taxon>
        <taxon>Pseudomonadati</taxon>
        <taxon>Bacteroidota</taxon>
        <taxon>Cytophagia</taxon>
        <taxon>Cytophagales</taxon>
        <taxon>Cytophagaceae</taxon>
        <taxon>Anditalea</taxon>
    </lineage>
</organism>
<accession>A0A074KUS5</accession>
<evidence type="ECO:0000313" key="3">
    <source>
        <dbReference type="Proteomes" id="UP000027821"/>
    </source>
</evidence>
<keyword evidence="3" id="KW-1185">Reference proteome</keyword>
<dbReference type="EMBL" id="JMIH01000019">
    <property type="protein sequence ID" value="KEO73721.1"/>
    <property type="molecule type" value="Genomic_DNA"/>
</dbReference>
<evidence type="ECO:0000313" key="2">
    <source>
        <dbReference type="EMBL" id="KEO73721.1"/>
    </source>
</evidence>
<name>A0A074KUS5_9BACT</name>
<sequence length="100" mass="10948">MSPAPKRNYNLHKSRRNPANNAGNYITAQVKFVSQGLIQRSGDMDLPPISPPIQAVLITEVHLGLQRSISNRLFFIAKIGVGYLLDFHQSSSTILCTGGV</sequence>
<evidence type="ECO:0000256" key="1">
    <source>
        <dbReference type="SAM" id="MobiDB-lite"/>
    </source>
</evidence>
<protein>
    <submittedName>
        <fullName evidence="2">Uncharacterized protein</fullName>
    </submittedName>
</protein>
<reference evidence="2 3" key="1">
    <citation type="submission" date="2014-04" db="EMBL/GenBank/DDBJ databases">
        <title>Characterization and application of a salt tolerant electro-active bacterium.</title>
        <authorList>
            <person name="Yang L."/>
            <person name="Wei S."/>
            <person name="Tay Q.X.M."/>
        </authorList>
    </citation>
    <scope>NUCLEOTIDE SEQUENCE [LARGE SCALE GENOMIC DNA]</scope>
    <source>
        <strain evidence="2 3">LY1</strain>
    </source>
</reference>
<gene>
    <name evidence="2" type="ORF">EL17_10870</name>
</gene>
<proteinExistence type="predicted"/>
<dbReference type="AlphaFoldDB" id="A0A074KUS5"/>
<comment type="caution">
    <text evidence="2">The sequence shown here is derived from an EMBL/GenBank/DDBJ whole genome shotgun (WGS) entry which is preliminary data.</text>
</comment>
<dbReference type="Proteomes" id="UP000027821">
    <property type="component" value="Unassembled WGS sequence"/>
</dbReference>
<feature type="region of interest" description="Disordered" evidence="1">
    <location>
        <begin position="1"/>
        <end position="21"/>
    </location>
</feature>
<dbReference type="OrthoDB" id="883248at2"/>
<dbReference type="RefSeq" id="WP_035074168.1">
    <property type="nucleotide sequence ID" value="NZ_JMIH01000019.1"/>
</dbReference>